<dbReference type="NCBIfam" id="TIGR02603">
    <property type="entry name" value="CxxCH_TIGR02603"/>
    <property type="match status" value="1"/>
</dbReference>
<dbReference type="SUPFAM" id="SSF48371">
    <property type="entry name" value="ARM repeat"/>
    <property type="match status" value="1"/>
</dbReference>
<dbReference type="RefSeq" id="WP_104022135.1">
    <property type="nucleotide sequence ID" value="NZ_CP007128.1"/>
</dbReference>
<evidence type="ECO:0000259" key="5">
    <source>
        <dbReference type="PROSITE" id="PS51007"/>
    </source>
</evidence>
<reference evidence="6 7" key="1">
    <citation type="journal article" date="2014" name="Genome Announc.">
        <title>Genome Sequence and Methylome of Soil Bacterium Gemmatirosa kalamazoonensis KBS708T, a Member of the Rarely Cultivated Gemmatimonadetes Phylum.</title>
        <authorList>
            <person name="Debruyn J.M."/>
            <person name="Radosevich M."/>
            <person name="Wommack K.E."/>
            <person name="Polson S.W."/>
            <person name="Hauser L.J."/>
            <person name="Fawaz M.N."/>
            <person name="Korlach J."/>
            <person name="Tsai Y.C."/>
        </authorList>
    </citation>
    <scope>NUCLEOTIDE SEQUENCE [LARGE SCALE GENOMIC DNA]</scope>
    <source>
        <strain evidence="6 7">KBS708</strain>
    </source>
</reference>
<dbReference type="AlphaFoldDB" id="W0RBT5"/>
<dbReference type="InterPro" id="IPR016024">
    <property type="entry name" value="ARM-type_fold"/>
</dbReference>
<evidence type="ECO:0000313" key="7">
    <source>
        <dbReference type="Proteomes" id="UP000019151"/>
    </source>
</evidence>
<dbReference type="eggNOG" id="COG2133">
    <property type="taxonomic scope" value="Bacteria"/>
</dbReference>
<organism evidence="6 7">
    <name type="scientific">Gemmatirosa kalamazoonensis</name>
    <dbReference type="NCBI Taxonomy" id="861299"/>
    <lineage>
        <taxon>Bacteria</taxon>
        <taxon>Pseudomonadati</taxon>
        <taxon>Gemmatimonadota</taxon>
        <taxon>Gemmatimonadia</taxon>
        <taxon>Gemmatimonadales</taxon>
        <taxon>Gemmatimonadaceae</taxon>
        <taxon>Gemmatirosa</taxon>
    </lineage>
</organism>
<dbReference type="PROSITE" id="PS51007">
    <property type="entry name" value="CYTC"/>
    <property type="match status" value="1"/>
</dbReference>
<dbReference type="NCBIfam" id="TIGR02604">
    <property type="entry name" value="Piru_Ver_Nterm"/>
    <property type="match status" value="1"/>
</dbReference>
<protein>
    <submittedName>
        <fullName evidence="6">Membrane-bound dehydrogenase domain protein</fullName>
    </submittedName>
</protein>
<dbReference type="PANTHER" id="PTHR33546:SF1">
    <property type="entry name" value="LARGE, MULTIFUNCTIONAL SECRETED PROTEIN"/>
    <property type="match status" value="1"/>
</dbReference>
<accession>W0RBT5</accession>
<dbReference type="Gene3D" id="1.25.10.10">
    <property type="entry name" value="Leucine-rich Repeat Variant"/>
    <property type="match status" value="1"/>
</dbReference>
<dbReference type="SUPFAM" id="SSF50952">
    <property type="entry name" value="Soluble quinoprotein glucose dehydrogenase"/>
    <property type="match status" value="1"/>
</dbReference>
<dbReference type="InterPro" id="IPR009056">
    <property type="entry name" value="Cyt_c-like_dom"/>
</dbReference>
<keyword evidence="2 4" id="KW-0479">Metal-binding</keyword>
<dbReference type="Gene3D" id="1.10.760.10">
    <property type="entry name" value="Cytochrome c-like domain"/>
    <property type="match status" value="1"/>
</dbReference>
<evidence type="ECO:0000256" key="4">
    <source>
        <dbReference type="PROSITE-ProRule" id="PRU00433"/>
    </source>
</evidence>
<dbReference type="KEGG" id="gba:J421_0380"/>
<dbReference type="InterPro" id="IPR011041">
    <property type="entry name" value="Quinoprot_gluc/sorb_DH_b-prop"/>
</dbReference>
<proteinExistence type="predicted"/>
<keyword evidence="7" id="KW-1185">Reference proteome</keyword>
<dbReference type="InterPro" id="IPR011042">
    <property type="entry name" value="6-blade_b-propeller_TolB-like"/>
</dbReference>
<dbReference type="InterPro" id="IPR013428">
    <property type="entry name" value="Membrane-bound_put_N"/>
</dbReference>
<evidence type="ECO:0000313" key="6">
    <source>
        <dbReference type="EMBL" id="AHG87917.1"/>
    </source>
</evidence>
<name>W0RBT5_9BACT</name>
<dbReference type="GO" id="GO:0046872">
    <property type="term" value="F:metal ion binding"/>
    <property type="evidence" value="ECO:0007669"/>
    <property type="project" value="UniProtKB-KW"/>
</dbReference>
<dbReference type="InterPro" id="IPR013427">
    <property type="entry name" value="Haem-bd_dom_put"/>
</dbReference>
<keyword evidence="3 4" id="KW-0408">Iron</keyword>
<sequence>MPHRLPRRAALGALVAALPAATVVWTGTPMPGVAAMPGLEAVVFADSAMLTNPTDLDVDARGRVWVLEGFNYRTAMHPENPVRPEGDRILILEDTTGDGRADKETVFYQGRDVDAALGIAVLGGKVIVSAYEHVFVFTDADGDDRPEKKEVLYTLSPEESDHGVHAFTYGPDGRLYFNVGNASKVLKDPRGNVIVDRAGNRVTSEGTPYRQGMVLRAEPDGSGVEVLAHNFRNPYEVAVDAYGTLWQSDNDDDGNRAVRINYVMEHGNFGFTDEMTGAGWSAHRTNVEPEIPKRHWHQNDPGVVPNLLYTGAGAPSGIMVYEGALLPAPLRGAMIHADAGASVVRAYPVRRDGAGYAARSVDVLKSTTDAMFRPVDVAAAPDGSLFVADWYDPGVGGHDVGDLSHGRVIRLAPRGARYRVTPPDLSTAAGAVAALASPNHAARQLAHAKLASLGAAAEPQLAGVWRTAPDPRRRARALWLLAALPGDAGARWIGAALADTNPDLRITALRAARRYDRDPLAVAAKLVRDPSPQVRREVALALRGERSVEAERLWVALALQHDGRDRWYLEALGIGADEQWDRFFPAWRHAAGDGWNTPAGRDVVWRARTDSALPLLAALIRDPRTPAAERLRYFRAFDFQRRSDARQRTLLSLLDGADGTTTTLVLAALDTGGVAADARLRAALDRALDATRGTQEYVELVRKYDVRDPARADELLQLALATPESSEGVEAARVVLRRSGVAPFRALVEGDDPDRAVAALTVVGRAGGSAADAYVEEVALDRARPLALRLAAARMWAPGWGGSVRLLKVAQEGKLPDDMKATVADLLRTSWRPQVRDAAIKLFGAPALTTADGRTLPPLEALAVRTGDAARGRVAFQRTCATCHSTTRGAAPVFGPGLSAIGGKLAKPALYTAVLHPSSGIAFGYEGTVLRLRDGSQAVGIVASETADEIALRVGPGITTKYRKSEIASRETLDRSLMPEGLARSLTEQQLVDVVEYLASLGSGHD</sequence>
<dbReference type="Gene3D" id="2.120.10.30">
    <property type="entry name" value="TolB, C-terminal domain"/>
    <property type="match status" value="1"/>
</dbReference>
<dbReference type="EMBL" id="CP007128">
    <property type="protein sequence ID" value="AHG87917.1"/>
    <property type="molecule type" value="Genomic_DNA"/>
</dbReference>
<dbReference type="InterPro" id="IPR036909">
    <property type="entry name" value="Cyt_c-like_dom_sf"/>
</dbReference>
<evidence type="ECO:0000256" key="1">
    <source>
        <dbReference type="ARBA" id="ARBA00022617"/>
    </source>
</evidence>
<dbReference type="GO" id="GO:0009055">
    <property type="term" value="F:electron transfer activity"/>
    <property type="evidence" value="ECO:0007669"/>
    <property type="project" value="InterPro"/>
</dbReference>
<keyword evidence="1 4" id="KW-0349">Heme</keyword>
<dbReference type="GO" id="GO:0020037">
    <property type="term" value="F:heme binding"/>
    <property type="evidence" value="ECO:0007669"/>
    <property type="project" value="InterPro"/>
</dbReference>
<dbReference type="STRING" id="861299.J421_0380"/>
<dbReference type="eggNOG" id="COG1413">
    <property type="taxonomic scope" value="Bacteria"/>
</dbReference>
<dbReference type="OrthoDB" id="9808161at2"/>
<dbReference type="InterPro" id="IPR055557">
    <property type="entry name" value="DUF7133"/>
</dbReference>
<evidence type="ECO:0000256" key="2">
    <source>
        <dbReference type="ARBA" id="ARBA00022723"/>
    </source>
</evidence>
<dbReference type="InterPro" id="IPR011989">
    <property type="entry name" value="ARM-like"/>
</dbReference>
<dbReference type="PANTHER" id="PTHR33546">
    <property type="entry name" value="LARGE, MULTIFUNCTIONAL SECRETED PROTEIN-RELATED"/>
    <property type="match status" value="1"/>
</dbReference>
<feature type="domain" description="Cytochrome c" evidence="5">
    <location>
        <begin position="867"/>
        <end position="1002"/>
    </location>
</feature>
<evidence type="ECO:0000256" key="3">
    <source>
        <dbReference type="ARBA" id="ARBA00023004"/>
    </source>
</evidence>
<dbReference type="PATRIC" id="fig|861299.3.peg.389"/>
<dbReference type="HOGENOM" id="CLU_004500_0_0_0"/>
<dbReference type="Proteomes" id="UP000019151">
    <property type="component" value="Chromosome"/>
</dbReference>
<dbReference type="InParanoid" id="W0RBT5"/>
<dbReference type="SUPFAM" id="SSF46626">
    <property type="entry name" value="Cytochrome c"/>
    <property type="match status" value="1"/>
</dbReference>
<gene>
    <name evidence="6" type="ORF">J421_0380</name>
</gene>
<dbReference type="Pfam" id="PF23500">
    <property type="entry name" value="DUF7133"/>
    <property type="match status" value="1"/>
</dbReference>